<dbReference type="EMBL" id="AP017928">
    <property type="protein sequence ID" value="BBA37254.1"/>
    <property type="molecule type" value="Genomic_DNA"/>
</dbReference>
<reference evidence="2 3" key="1">
    <citation type="submission" date="2016-12" db="EMBL/GenBank/DDBJ databases">
        <title>Genome sequencing of Methylocaldum marinum.</title>
        <authorList>
            <person name="Takeuchi M."/>
            <person name="Kamagata Y."/>
            <person name="Hiraoka S."/>
            <person name="Oshima K."/>
            <person name="Hattori M."/>
            <person name="Iwasaki W."/>
        </authorList>
    </citation>
    <scope>NUCLEOTIDE SEQUENCE [LARGE SCALE GENOMIC DNA]</scope>
    <source>
        <strain evidence="2 3">S8</strain>
    </source>
</reference>
<sequence length="54" mass="6216">MLKICGFPVSSYCKKVKLVVLERGIELEEQAVNPFREVAILHFERDVASVVRRI</sequence>
<evidence type="ECO:0000313" key="2">
    <source>
        <dbReference type="EMBL" id="BBA37254.1"/>
    </source>
</evidence>
<dbReference type="InterPro" id="IPR036249">
    <property type="entry name" value="Thioredoxin-like_sf"/>
</dbReference>
<organism evidence="2 3">
    <name type="scientific">Methylocaldum marinum</name>
    <dbReference type="NCBI Taxonomy" id="1432792"/>
    <lineage>
        <taxon>Bacteria</taxon>
        <taxon>Pseudomonadati</taxon>
        <taxon>Pseudomonadota</taxon>
        <taxon>Gammaproteobacteria</taxon>
        <taxon>Methylococcales</taxon>
        <taxon>Methylococcaceae</taxon>
        <taxon>Methylocaldum</taxon>
    </lineage>
</organism>
<dbReference type="SUPFAM" id="SSF52833">
    <property type="entry name" value="Thioredoxin-like"/>
    <property type="match status" value="1"/>
</dbReference>
<dbReference type="InterPro" id="IPR004045">
    <property type="entry name" value="Glutathione_S-Trfase_N"/>
</dbReference>
<dbReference type="GO" id="GO:0016740">
    <property type="term" value="F:transferase activity"/>
    <property type="evidence" value="ECO:0007669"/>
    <property type="project" value="UniProtKB-KW"/>
</dbReference>
<accession>A0A250L0I4</accession>
<dbReference type="KEGG" id="mmai:sS8_5335"/>
<feature type="domain" description="GST N-terminal" evidence="1">
    <location>
        <begin position="5"/>
        <end position="37"/>
    </location>
</feature>
<keyword evidence="3" id="KW-1185">Reference proteome</keyword>
<evidence type="ECO:0000313" key="3">
    <source>
        <dbReference type="Proteomes" id="UP000266313"/>
    </source>
</evidence>
<dbReference type="AlphaFoldDB" id="A0A250L0I4"/>
<evidence type="ECO:0000259" key="1">
    <source>
        <dbReference type="Pfam" id="PF13417"/>
    </source>
</evidence>
<proteinExistence type="predicted"/>
<protein>
    <submittedName>
        <fullName evidence="2">Glutathione S-transferase domain</fullName>
    </submittedName>
</protein>
<dbReference type="RefSeq" id="WP_170161265.1">
    <property type="nucleotide sequence ID" value="NZ_AP017928.1"/>
</dbReference>
<dbReference type="Pfam" id="PF13417">
    <property type="entry name" value="GST_N_3"/>
    <property type="match status" value="1"/>
</dbReference>
<dbReference type="Proteomes" id="UP000266313">
    <property type="component" value="Chromosome"/>
</dbReference>
<gene>
    <name evidence="2" type="ORF">sS8_5335</name>
</gene>
<name>A0A250L0I4_9GAMM</name>
<keyword evidence="2" id="KW-0808">Transferase</keyword>